<reference evidence="6 7" key="1">
    <citation type="submission" date="2012-02" db="EMBL/GenBank/DDBJ databases">
        <title>Whole genome shotgun sequence of Mobilicoccus pelagius NBRC 104925.</title>
        <authorList>
            <person name="Yoshida Y."/>
            <person name="Hosoyama A."/>
            <person name="Tsuchikane K."/>
            <person name="Katsumata H."/>
            <person name="Yamazaki S."/>
            <person name="Fujita N."/>
        </authorList>
    </citation>
    <scope>NUCLEOTIDE SEQUENCE [LARGE SCALE GENOMIC DNA]</scope>
    <source>
        <strain evidence="6 7">NBRC 104925</strain>
    </source>
</reference>
<proteinExistence type="predicted"/>
<evidence type="ECO:0000256" key="1">
    <source>
        <dbReference type="PIRSR" id="PIRSR601310-1"/>
    </source>
</evidence>
<dbReference type="PANTHER" id="PTHR46648:SF1">
    <property type="entry name" value="ADENOSINE 5'-MONOPHOSPHORAMIDASE HNT1"/>
    <property type="match status" value="1"/>
</dbReference>
<dbReference type="eggNOG" id="COG0537">
    <property type="taxonomic scope" value="Bacteria"/>
</dbReference>
<dbReference type="Pfam" id="PF01230">
    <property type="entry name" value="HIT"/>
    <property type="match status" value="1"/>
</dbReference>
<dbReference type="AlphaFoldDB" id="H5UUL2"/>
<dbReference type="PROSITE" id="PS51084">
    <property type="entry name" value="HIT_2"/>
    <property type="match status" value="1"/>
</dbReference>
<evidence type="ECO:0000256" key="3">
    <source>
        <dbReference type="PROSITE-ProRule" id="PRU00464"/>
    </source>
</evidence>
<feature type="active site" description="Tele-AMP-histidine intermediate" evidence="1">
    <location>
        <position position="93"/>
    </location>
</feature>
<dbReference type="GO" id="GO:0009117">
    <property type="term" value="P:nucleotide metabolic process"/>
    <property type="evidence" value="ECO:0007669"/>
    <property type="project" value="TreeGrafter"/>
</dbReference>
<dbReference type="RefSeq" id="WP_009483263.1">
    <property type="nucleotide sequence ID" value="NZ_BAFE01000089.1"/>
</dbReference>
<dbReference type="Proteomes" id="UP000004367">
    <property type="component" value="Unassembled WGS sequence"/>
</dbReference>
<sequence length="145" mass="16475">MTTIFTRIIDGEIPGRFVWQDDTCVAFLTAGPITDGHALVVPRQEIDHWLDADDDLLAHLTAVARRIGTAQQEEWDSARVGLLVQGFEIPHLHVHVWPVNSPEDFDLRRVQQDPDPARMDEAAHRLRERLRSLGHGEHVPTEPQD</sequence>
<dbReference type="InterPro" id="IPR036265">
    <property type="entry name" value="HIT-like_sf"/>
</dbReference>
<dbReference type="PRINTS" id="PR00332">
    <property type="entry name" value="HISTRIAD"/>
</dbReference>
<dbReference type="PANTHER" id="PTHR46648">
    <property type="entry name" value="HIT FAMILY PROTEIN 1"/>
    <property type="match status" value="1"/>
</dbReference>
<dbReference type="GO" id="GO:0003824">
    <property type="term" value="F:catalytic activity"/>
    <property type="evidence" value="ECO:0007669"/>
    <property type="project" value="InterPro"/>
</dbReference>
<dbReference type="EMBL" id="BAFE01000089">
    <property type="protein sequence ID" value="GAB49420.1"/>
    <property type="molecule type" value="Genomic_DNA"/>
</dbReference>
<dbReference type="OrthoDB" id="9784774at2"/>
<evidence type="ECO:0000313" key="6">
    <source>
        <dbReference type="EMBL" id="GAB49420.1"/>
    </source>
</evidence>
<evidence type="ECO:0000259" key="5">
    <source>
        <dbReference type="PROSITE" id="PS51084"/>
    </source>
</evidence>
<organism evidence="6 7">
    <name type="scientific">Mobilicoccus pelagius NBRC 104925</name>
    <dbReference type="NCBI Taxonomy" id="1089455"/>
    <lineage>
        <taxon>Bacteria</taxon>
        <taxon>Bacillati</taxon>
        <taxon>Actinomycetota</taxon>
        <taxon>Actinomycetes</taxon>
        <taxon>Micrococcales</taxon>
        <taxon>Dermatophilaceae</taxon>
        <taxon>Mobilicoccus</taxon>
    </lineage>
</organism>
<comment type="caution">
    <text evidence="6">The sequence shown here is derived from an EMBL/GenBank/DDBJ whole genome shotgun (WGS) entry which is preliminary data.</text>
</comment>
<evidence type="ECO:0000256" key="4">
    <source>
        <dbReference type="SAM" id="MobiDB-lite"/>
    </source>
</evidence>
<dbReference type="Gene3D" id="3.30.428.10">
    <property type="entry name" value="HIT-like"/>
    <property type="match status" value="1"/>
</dbReference>
<gene>
    <name evidence="6" type="ORF">MOPEL_130_00270</name>
</gene>
<dbReference type="SUPFAM" id="SSF54197">
    <property type="entry name" value="HIT-like"/>
    <property type="match status" value="1"/>
</dbReference>
<accession>H5UUL2</accession>
<feature type="domain" description="HIT" evidence="5">
    <location>
        <begin position="4"/>
        <end position="107"/>
    </location>
</feature>
<name>H5UUL2_9MICO</name>
<dbReference type="InterPro" id="IPR011146">
    <property type="entry name" value="HIT-like"/>
</dbReference>
<evidence type="ECO:0000256" key="2">
    <source>
        <dbReference type="PIRSR" id="PIRSR601310-3"/>
    </source>
</evidence>
<protein>
    <submittedName>
        <fullName evidence="6">HIT family protein</fullName>
    </submittedName>
</protein>
<feature type="region of interest" description="Disordered" evidence="4">
    <location>
        <begin position="111"/>
        <end position="145"/>
    </location>
</feature>
<dbReference type="InterPro" id="IPR001310">
    <property type="entry name" value="Histidine_triad_HIT"/>
</dbReference>
<dbReference type="STRING" id="1089455.MOPEL_130_00270"/>
<feature type="short sequence motif" description="Histidine triad motif" evidence="2 3">
    <location>
        <begin position="91"/>
        <end position="95"/>
    </location>
</feature>
<keyword evidence="7" id="KW-1185">Reference proteome</keyword>
<evidence type="ECO:0000313" key="7">
    <source>
        <dbReference type="Proteomes" id="UP000004367"/>
    </source>
</evidence>